<reference evidence="1 2" key="1">
    <citation type="submission" date="2021-07" db="EMBL/GenBank/DDBJ databases">
        <title>Flavobacterium sp. nov. isolated from sediment on the Taihu Lake.</title>
        <authorList>
            <person name="Qu J.-H."/>
        </authorList>
    </citation>
    <scope>NUCLEOTIDE SEQUENCE [LARGE SCALE GENOMIC DNA]</scope>
    <source>
        <strain evidence="1 2">NAS39</strain>
    </source>
</reference>
<evidence type="ECO:0000313" key="2">
    <source>
        <dbReference type="Proteomes" id="UP000812031"/>
    </source>
</evidence>
<organism evidence="1 2">
    <name type="scientific">Flavobacterium taihuense</name>
    <dbReference type="NCBI Taxonomy" id="2857508"/>
    <lineage>
        <taxon>Bacteria</taxon>
        <taxon>Pseudomonadati</taxon>
        <taxon>Bacteroidota</taxon>
        <taxon>Flavobacteriia</taxon>
        <taxon>Flavobacteriales</taxon>
        <taxon>Flavobacteriaceae</taxon>
        <taxon>Flavobacterium</taxon>
    </lineage>
</organism>
<sequence length="73" mass="7991">MPLYRATVKHSRLTNGVRLEKGMSVEVVSNHFSNPLLVNGGTEVINAFMRIYGVDIKKANAVSSAYIDVVKIA</sequence>
<name>A0ABS6Y0Q4_9FLAO</name>
<accession>A0ABS6Y0Q4</accession>
<comment type="caution">
    <text evidence="1">The sequence shown here is derived from an EMBL/GenBank/DDBJ whole genome shotgun (WGS) entry which is preliminary data.</text>
</comment>
<dbReference type="Proteomes" id="UP000812031">
    <property type="component" value="Unassembled WGS sequence"/>
</dbReference>
<dbReference type="InterPro" id="IPR046138">
    <property type="entry name" value="DUF6140"/>
</dbReference>
<dbReference type="EMBL" id="JAHWYN010000024">
    <property type="protein sequence ID" value="MBW4362439.1"/>
    <property type="molecule type" value="Genomic_DNA"/>
</dbReference>
<evidence type="ECO:0000313" key="1">
    <source>
        <dbReference type="EMBL" id="MBW4362439.1"/>
    </source>
</evidence>
<proteinExistence type="predicted"/>
<gene>
    <name evidence="1" type="ORF">KZH69_18280</name>
</gene>
<dbReference type="RefSeq" id="WP_219318923.1">
    <property type="nucleotide sequence ID" value="NZ_JAHWYN010000024.1"/>
</dbReference>
<dbReference type="Pfam" id="PF19637">
    <property type="entry name" value="DUF6140"/>
    <property type="match status" value="1"/>
</dbReference>
<keyword evidence="2" id="KW-1185">Reference proteome</keyword>
<protein>
    <submittedName>
        <fullName evidence="1">Uncharacterized protein</fullName>
    </submittedName>
</protein>